<accession>A0A0S1XBN4</accession>
<evidence type="ECO:0000313" key="2">
    <source>
        <dbReference type="EMBL" id="ALM75201.1"/>
    </source>
</evidence>
<organism evidence="2 3">
    <name type="scientific">Thermococcus barophilus</name>
    <dbReference type="NCBI Taxonomy" id="55802"/>
    <lineage>
        <taxon>Archaea</taxon>
        <taxon>Methanobacteriati</taxon>
        <taxon>Methanobacteriota</taxon>
        <taxon>Thermococci</taxon>
        <taxon>Thermococcales</taxon>
        <taxon>Thermococcaceae</taxon>
        <taxon>Thermococcus</taxon>
    </lineage>
</organism>
<sequence>MIEWQTEISAVFKRIPGFLVLFLTVAFFSGSTKLGLVLFLGLLIIEATTDVIIILSRKITGKAGIFNVLIGIGFGGILAIIFISSIRIK</sequence>
<dbReference type="EMBL" id="CP013050">
    <property type="protein sequence ID" value="ALM75201.1"/>
    <property type="molecule type" value="Genomic_DNA"/>
</dbReference>
<dbReference type="PATRIC" id="fig|55802.8.peg.1258"/>
<name>A0A0S1XBN4_THEBA</name>
<dbReference type="Proteomes" id="UP000066042">
    <property type="component" value="Chromosome"/>
</dbReference>
<dbReference type="AlphaFoldDB" id="A0A0S1XBN4"/>
<dbReference type="GeneID" id="26136527"/>
<dbReference type="RefSeq" id="WP_056933894.1">
    <property type="nucleotide sequence ID" value="NZ_CP013050.1"/>
</dbReference>
<proteinExistence type="predicted"/>
<dbReference type="STRING" id="55802.TBCH5v1_1279"/>
<protein>
    <submittedName>
        <fullName evidence="2">Uncharacterized protein</fullName>
    </submittedName>
</protein>
<evidence type="ECO:0000256" key="1">
    <source>
        <dbReference type="SAM" id="Phobius"/>
    </source>
</evidence>
<keyword evidence="1" id="KW-1133">Transmembrane helix</keyword>
<keyword evidence="1" id="KW-0472">Membrane</keyword>
<evidence type="ECO:0000313" key="3">
    <source>
        <dbReference type="Proteomes" id="UP000066042"/>
    </source>
</evidence>
<feature type="transmembrane region" description="Helical" evidence="1">
    <location>
        <begin position="68"/>
        <end position="88"/>
    </location>
</feature>
<reference evidence="2 3" key="1">
    <citation type="journal article" date="2016" name="Genome Announc.">
        <title>Complete genome sequence of the hyperthermophilic and piezophilic archaeon Thermococcus barophilus Ch5, capable of growth at the expense of hydrogenogenesis from carbon monoxide and formate.</title>
        <authorList>
            <person name="Oger P."/>
            <person name="Sokolova T.G."/>
            <person name="Kozhevnikova D.A."/>
            <person name="Taranov E.A."/>
            <person name="Vannier P."/>
            <person name="Lee H.S."/>
            <person name="Kwon K.K."/>
            <person name="Kang S.G."/>
            <person name="Lee J.H."/>
            <person name="Bonch-Osmolovskaya E.A."/>
            <person name="Lebedinsky A.V."/>
        </authorList>
    </citation>
    <scope>NUCLEOTIDE SEQUENCE [LARGE SCALE GENOMIC DNA]</scope>
    <source>
        <strain evidence="3">Ch5</strain>
    </source>
</reference>
<keyword evidence="1" id="KW-0812">Transmembrane</keyword>
<feature type="transmembrane region" description="Helical" evidence="1">
    <location>
        <begin position="12"/>
        <end position="30"/>
    </location>
</feature>
<gene>
    <name evidence="2" type="ORF">TBCH5v1_1279</name>
</gene>
<feature type="transmembrane region" description="Helical" evidence="1">
    <location>
        <begin position="36"/>
        <end position="56"/>
    </location>
</feature>